<dbReference type="NCBIfam" id="NF009555">
    <property type="entry name" value="PRK13004.1"/>
    <property type="match status" value="1"/>
</dbReference>
<dbReference type="InterPro" id="IPR050072">
    <property type="entry name" value="Peptidase_M20A"/>
</dbReference>
<evidence type="ECO:0000256" key="4">
    <source>
        <dbReference type="ARBA" id="ARBA00022833"/>
    </source>
</evidence>
<evidence type="ECO:0000256" key="2">
    <source>
        <dbReference type="ARBA" id="ARBA00022723"/>
    </source>
</evidence>
<dbReference type="InterPro" id="IPR011650">
    <property type="entry name" value="Peptidase_M20_dimer"/>
</dbReference>
<dbReference type="Gene3D" id="3.30.70.360">
    <property type="match status" value="1"/>
</dbReference>
<protein>
    <submittedName>
        <fullName evidence="6">Peptidase</fullName>
    </submittedName>
</protein>
<keyword evidence="2" id="KW-0479">Metal-binding</keyword>
<dbReference type="GO" id="GO:0008777">
    <property type="term" value="F:acetylornithine deacetylase activity"/>
    <property type="evidence" value="ECO:0007669"/>
    <property type="project" value="TreeGrafter"/>
</dbReference>
<keyword evidence="4" id="KW-0862">Zinc</keyword>
<evidence type="ECO:0000313" key="6">
    <source>
        <dbReference type="EMBL" id="KGM95590.1"/>
    </source>
</evidence>
<dbReference type="Proteomes" id="UP000030012">
    <property type="component" value="Unassembled WGS sequence"/>
</dbReference>
<evidence type="ECO:0000313" key="7">
    <source>
        <dbReference type="Proteomes" id="UP000030012"/>
    </source>
</evidence>
<dbReference type="InterPro" id="IPR002933">
    <property type="entry name" value="Peptidase_M20"/>
</dbReference>
<sequence>MNLENKLISNIQKYKGDIVKFLKDIINTPSITLKEEKVALRVKKEMDRVGFDYTFIDGFGNVIGKIGNGKKIIAIEAHIDTVNIGDKELWVQNPFVANIKEGVVYGRGALEQKGAIASMIYAAKSIKELNIKGNYTLYIIGSIMKETYDGEALRYIINKDGIHPDYVILTEPTNLNIHTGSMGRAEIDIILKGLSVDSGYPKIGINSIYKASPIVSELKKLNEIYMKNLSGKALISVNKIICTTPNKSCVPDKCIIKTDSRMWNENILNDILNDIRSLKSVKNSEVKISTVNKKTYTGYSYSTKHMLLPWIIDESSYIVKTTIETYKSLYNKDPKIDKWILTTNGSITSGVFNIPTIGFGPGKEILAYGPREQVSVNDLLKASVMYALLPLNLSKNK</sequence>
<feature type="domain" description="Peptidase M20 dimerisation" evidence="5">
    <location>
        <begin position="180"/>
        <end position="278"/>
    </location>
</feature>
<comment type="cofactor">
    <cofactor evidence="1">
        <name>Zn(2+)</name>
        <dbReference type="ChEBI" id="CHEBI:29105"/>
    </cofactor>
</comment>
<gene>
    <name evidence="6" type="ORF">Z968_08695</name>
</gene>
<comment type="caution">
    <text evidence="6">The sequence shown here is derived from an EMBL/GenBank/DDBJ whole genome shotgun (WGS) entry which is preliminary data.</text>
</comment>
<dbReference type="Gene3D" id="3.40.630.10">
    <property type="entry name" value="Zn peptidases"/>
    <property type="match status" value="2"/>
</dbReference>
<keyword evidence="3" id="KW-0378">Hydrolase</keyword>
<dbReference type="InterPro" id="IPR036264">
    <property type="entry name" value="Bact_exopeptidase_dim_dom"/>
</dbReference>
<dbReference type="Pfam" id="PF07687">
    <property type="entry name" value="M20_dimer"/>
    <property type="match status" value="1"/>
</dbReference>
<dbReference type="Pfam" id="PF01546">
    <property type="entry name" value="Peptidase_M20"/>
    <property type="match status" value="1"/>
</dbReference>
<dbReference type="SUPFAM" id="SSF55031">
    <property type="entry name" value="Bacterial exopeptidase dimerisation domain"/>
    <property type="match status" value="1"/>
</dbReference>
<evidence type="ECO:0000256" key="1">
    <source>
        <dbReference type="ARBA" id="ARBA00001947"/>
    </source>
</evidence>
<organism evidence="6 7">
    <name type="scientific">Clostridium novyi A str. 4552</name>
    <dbReference type="NCBI Taxonomy" id="1444289"/>
    <lineage>
        <taxon>Bacteria</taxon>
        <taxon>Bacillati</taxon>
        <taxon>Bacillota</taxon>
        <taxon>Clostridia</taxon>
        <taxon>Eubacteriales</taxon>
        <taxon>Clostridiaceae</taxon>
        <taxon>Clostridium</taxon>
    </lineage>
</organism>
<proteinExistence type="predicted"/>
<dbReference type="NCBIfam" id="TIGR03526">
    <property type="entry name" value="selenium_YgeY"/>
    <property type="match status" value="1"/>
</dbReference>
<accession>A0A0A0I7E6</accession>
<dbReference type="EMBL" id="JENJ01000036">
    <property type="protein sequence ID" value="KGM95590.1"/>
    <property type="molecule type" value="Genomic_DNA"/>
</dbReference>
<dbReference type="InterPro" id="IPR001261">
    <property type="entry name" value="ArgE/DapE_CS"/>
</dbReference>
<dbReference type="RefSeq" id="WP_039255657.1">
    <property type="nucleotide sequence ID" value="NZ_JENJ01000036.1"/>
</dbReference>
<evidence type="ECO:0000256" key="3">
    <source>
        <dbReference type="ARBA" id="ARBA00022801"/>
    </source>
</evidence>
<reference evidence="6 7" key="1">
    <citation type="submission" date="2014-01" db="EMBL/GenBank/DDBJ databases">
        <title>Plasmidome dynamics in the species complex Clostridium novyi sensu lato converts strains of independent lineages into distinctly different pathogens.</title>
        <authorList>
            <person name="Skarin H."/>
            <person name="Segerman B."/>
        </authorList>
    </citation>
    <scope>NUCLEOTIDE SEQUENCE [LARGE SCALE GENOMIC DNA]</scope>
    <source>
        <strain evidence="6 7">4552</strain>
    </source>
</reference>
<dbReference type="InterPro" id="IPR017706">
    <property type="entry name" value="Peptidase_M20/DapE_YgeY"/>
</dbReference>
<dbReference type="PANTHER" id="PTHR43808:SF31">
    <property type="entry name" value="N-ACETYL-L-CITRULLINE DEACETYLASE"/>
    <property type="match status" value="1"/>
</dbReference>
<dbReference type="GO" id="GO:0046872">
    <property type="term" value="F:metal ion binding"/>
    <property type="evidence" value="ECO:0007669"/>
    <property type="project" value="UniProtKB-KW"/>
</dbReference>
<dbReference type="PANTHER" id="PTHR43808">
    <property type="entry name" value="ACETYLORNITHINE DEACETYLASE"/>
    <property type="match status" value="1"/>
</dbReference>
<dbReference type="SUPFAM" id="SSF53187">
    <property type="entry name" value="Zn-dependent exopeptidases"/>
    <property type="match status" value="1"/>
</dbReference>
<dbReference type="OrthoDB" id="9792335at2"/>
<evidence type="ECO:0000259" key="5">
    <source>
        <dbReference type="Pfam" id="PF07687"/>
    </source>
</evidence>
<name>A0A0A0I7E6_CLONO</name>
<dbReference type="AlphaFoldDB" id="A0A0A0I7E6"/>
<dbReference type="PROSITE" id="PS00758">
    <property type="entry name" value="ARGE_DAPE_CPG2_1"/>
    <property type="match status" value="1"/>
</dbReference>
<dbReference type="GO" id="GO:0006526">
    <property type="term" value="P:L-arginine biosynthetic process"/>
    <property type="evidence" value="ECO:0007669"/>
    <property type="project" value="TreeGrafter"/>
</dbReference>